<feature type="transmembrane region" description="Helical" evidence="5">
    <location>
        <begin position="272"/>
        <end position="300"/>
    </location>
</feature>
<gene>
    <name evidence="6" type="ORF">ABL78_4057</name>
</gene>
<dbReference type="OMA" id="EVEWPHT"/>
<dbReference type="EMBL" id="LJSK01000112">
    <property type="protein sequence ID" value="KPI86867.1"/>
    <property type="molecule type" value="Genomic_DNA"/>
</dbReference>
<dbReference type="GO" id="GO:0016020">
    <property type="term" value="C:membrane"/>
    <property type="evidence" value="ECO:0007669"/>
    <property type="project" value="UniProtKB-SubCell"/>
</dbReference>
<accession>A0A0N0P684</accession>
<evidence type="ECO:0008006" key="8">
    <source>
        <dbReference type="Google" id="ProtNLM"/>
    </source>
</evidence>
<feature type="transmembrane region" description="Helical" evidence="5">
    <location>
        <begin position="63"/>
        <end position="81"/>
    </location>
</feature>
<evidence type="ECO:0000256" key="2">
    <source>
        <dbReference type="ARBA" id="ARBA00022692"/>
    </source>
</evidence>
<evidence type="ECO:0000313" key="7">
    <source>
        <dbReference type="Proteomes" id="UP000038009"/>
    </source>
</evidence>
<dbReference type="Proteomes" id="UP000038009">
    <property type="component" value="Unassembled WGS sequence"/>
</dbReference>
<evidence type="ECO:0000256" key="4">
    <source>
        <dbReference type="ARBA" id="ARBA00023136"/>
    </source>
</evidence>
<name>A0A0N0P684_LEPSE</name>
<feature type="transmembrane region" description="Helical" evidence="5">
    <location>
        <begin position="101"/>
        <end position="122"/>
    </location>
</feature>
<comment type="caution">
    <text evidence="6">The sequence shown here is derived from an EMBL/GenBank/DDBJ whole genome shotgun (WGS) entry which is preliminary data.</text>
</comment>
<dbReference type="VEuPathDB" id="TriTrypDB:Lsey_0112_0110"/>
<proteinExistence type="predicted"/>
<evidence type="ECO:0000313" key="6">
    <source>
        <dbReference type="EMBL" id="KPI86867.1"/>
    </source>
</evidence>
<dbReference type="InterPro" id="IPR018499">
    <property type="entry name" value="Tetraspanin/Peripherin"/>
</dbReference>
<sequence>MSAMSVLGSARLLAEEHDANPAVTSAMEMEDDTEWVNDVYSQLNGSPVRNVGTRWQRFNKYQLFIGVVSLAMLGLGLVLMVPRSSCVSSLIPSMGTDCASVTTLSYIVSGLLCLTGVLGCLASYKGLRLAHSTCLAVLLFFYALLCGVSAASVVYSRLHQLENLEAAWRQLVAVRSPVVCDIEKTLRCSGFAEGQCCVGRPLMEDLGASQSIALFVEPMPCFFQARNGSTYDVHDRSEITWPATMCLPSCAEWNAKTTVTCGALLKSVARDYFFHFVSILAVLTMLFCVLTCATIAGGFWRPTIDRRLEHRF</sequence>
<reference evidence="6 7" key="1">
    <citation type="journal article" date="2015" name="PLoS Pathog.">
        <title>Leptomonas seymouri: Adaptations to the Dixenous Life Cycle Analyzed by Genome Sequencing, Transcriptome Profiling and Co-infection with Leishmania donovani.</title>
        <authorList>
            <person name="Kraeva N."/>
            <person name="Butenko A."/>
            <person name="Hlavacova J."/>
            <person name="Kostygov A."/>
            <person name="Myskova J."/>
            <person name="Grybchuk D."/>
            <person name="Lestinova T."/>
            <person name="Votypka J."/>
            <person name="Volf P."/>
            <person name="Opperdoes F."/>
            <person name="Flegontov P."/>
            <person name="Lukes J."/>
            <person name="Yurchenko V."/>
        </authorList>
    </citation>
    <scope>NUCLEOTIDE SEQUENCE [LARGE SCALE GENOMIC DNA]</scope>
    <source>
        <strain evidence="6 7">ATCC 30220</strain>
    </source>
</reference>
<feature type="transmembrane region" description="Helical" evidence="5">
    <location>
        <begin position="134"/>
        <end position="155"/>
    </location>
</feature>
<comment type="subcellular location">
    <subcellularLocation>
        <location evidence="1">Membrane</location>
        <topology evidence="1">Multi-pass membrane protein</topology>
    </subcellularLocation>
</comment>
<dbReference type="OrthoDB" id="242485at2759"/>
<organism evidence="6 7">
    <name type="scientific">Leptomonas seymouri</name>
    <dbReference type="NCBI Taxonomy" id="5684"/>
    <lineage>
        <taxon>Eukaryota</taxon>
        <taxon>Discoba</taxon>
        <taxon>Euglenozoa</taxon>
        <taxon>Kinetoplastea</taxon>
        <taxon>Metakinetoplastina</taxon>
        <taxon>Trypanosomatida</taxon>
        <taxon>Trypanosomatidae</taxon>
        <taxon>Leishmaniinae</taxon>
        <taxon>Leptomonas</taxon>
    </lineage>
</organism>
<protein>
    <recommendedName>
        <fullName evidence="8">Tetraspanin family integral membrane protein</fullName>
    </recommendedName>
</protein>
<evidence type="ECO:0000256" key="3">
    <source>
        <dbReference type="ARBA" id="ARBA00022989"/>
    </source>
</evidence>
<dbReference type="Pfam" id="PF00335">
    <property type="entry name" value="Tetraspanin"/>
    <property type="match status" value="1"/>
</dbReference>
<dbReference type="AlphaFoldDB" id="A0A0N0P684"/>
<keyword evidence="7" id="KW-1185">Reference proteome</keyword>
<keyword evidence="2 5" id="KW-0812">Transmembrane</keyword>
<evidence type="ECO:0000256" key="1">
    <source>
        <dbReference type="ARBA" id="ARBA00004141"/>
    </source>
</evidence>
<evidence type="ECO:0000256" key="5">
    <source>
        <dbReference type="SAM" id="Phobius"/>
    </source>
</evidence>
<keyword evidence="3 5" id="KW-1133">Transmembrane helix</keyword>
<keyword evidence="4 5" id="KW-0472">Membrane</keyword>